<gene>
    <name evidence="2" type="ORF">METZ01_LOCUS354209</name>
</gene>
<dbReference type="EMBL" id="UINC01124302">
    <property type="protein sequence ID" value="SVD01355.1"/>
    <property type="molecule type" value="Genomic_DNA"/>
</dbReference>
<sequence length="136" mass="15603">MDEVNGLLLMTVNDYIDNVSARFATAELHFGHGTGNARDEAIYLIYSVLDIDFSIDSSALQQELSQAQFKSLEELVLKRVTQKIPVAYLIEEAWFAGRRFICDERALIPRSPIAELIQKRFEPLLKEQPRRILDMC</sequence>
<name>A0A382RW26_9ZZZZ</name>
<dbReference type="GO" id="GO:0005829">
    <property type="term" value="C:cytosol"/>
    <property type="evidence" value="ECO:0007669"/>
    <property type="project" value="TreeGrafter"/>
</dbReference>
<evidence type="ECO:0000259" key="1">
    <source>
        <dbReference type="Pfam" id="PF17827"/>
    </source>
</evidence>
<dbReference type="PANTHER" id="PTHR47806:SF1">
    <property type="entry name" value="RIBOSOMAL PROTEIN UL3 GLUTAMINE METHYLTRANSFERASE"/>
    <property type="match status" value="1"/>
</dbReference>
<feature type="domain" description="Release factor glutamine methyltransferase N-terminal" evidence="1">
    <location>
        <begin position="32"/>
        <end position="90"/>
    </location>
</feature>
<evidence type="ECO:0000313" key="2">
    <source>
        <dbReference type="EMBL" id="SVD01355.1"/>
    </source>
</evidence>
<dbReference type="InterPro" id="IPR040758">
    <property type="entry name" value="PrmC_N"/>
</dbReference>
<organism evidence="2">
    <name type="scientific">marine metagenome</name>
    <dbReference type="NCBI Taxonomy" id="408172"/>
    <lineage>
        <taxon>unclassified sequences</taxon>
        <taxon>metagenomes</taxon>
        <taxon>ecological metagenomes</taxon>
    </lineage>
</organism>
<dbReference type="Gene3D" id="1.10.8.10">
    <property type="entry name" value="DNA helicase RuvA subunit, C-terminal domain"/>
    <property type="match status" value="1"/>
</dbReference>
<dbReference type="AlphaFoldDB" id="A0A382RW26"/>
<reference evidence="2" key="1">
    <citation type="submission" date="2018-05" db="EMBL/GenBank/DDBJ databases">
        <authorList>
            <person name="Lanie J.A."/>
            <person name="Ng W.-L."/>
            <person name="Kazmierczak K.M."/>
            <person name="Andrzejewski T.M."/>
            <person name="Davidsen T.M."/>
            <person name="Wayne K.J."/>
            <person name="Tettelin H."/>
            <person name="Glass J.I."/>
            <person name="Rusch D."/>
            <person name="Podicherti R."/>
            <person name="Tsui H.-C.T."/>
            <person name="Winkler M.E."/>
        </authorList>
    </citation>
    <scope>NUCLEOTIDE SEQUENCE</scope>
</reference>
<dbReference type="PANTHER" id="PTHR47806">
    <property type="entry name" value="50S RIBOSOMAL PROTEIN L3 GLUTAMINE METHYLTRANSFERASE"/>
    <property type="match status" value="1"/>
</dbReference>
<proteinExistence type="predicted"/>
<feature type="non-terminal residue" evidence="2">
    <location>
        <position position="136"/>
    </location>
</feature>
<accession>A0A382RW26</accession>
<dbReference type="SUPFAM" id="SSF53335">
    <property type="entry name" value="S-adenosyl-L-methionine-dependent methyltransferases"/>
    <property type="match status" value="1"/>
</dbReference>
<dbReference type="InterPro" id="IPR017127">
    <property type="entry name" value="Ribosome_uL3_MTase"/>
</dbReference>
<dbReference type="GO" id="GO:0036009">
    <property type="term" value="F:protein-glutamine N-methyltransferase activity"/>
    <property type="evidence" value="ECO:0007669"/>
    <property type="project" value="InterPro"/>
</dbReference>
<dbReference type="Pfam" id="PF17827">
    <property type="entry name" value="PrmC_N"/>
    <property type="match status" value="1"/>
</dbReference>
<dbReference type="InterPro" id="IPR029063">
    <property type="entry name" value="SAM-dependent_MTases_sf"/>
</dbReference>
<protein>
    <recommendedName>
        <fullName evidence="1">Release factor glutamine methyltransferase N-terminal domain-containing protein</fullName>
    </recommendedName>
</protein>